<reference evidence="1 2" key="2">
    <citation type="journal article" date="2016" name="Int. J. Syst. Evol. Microbiol.">
        <title>Flavisolibacter tropicus sp. nov., isolated from tropical soil.</title>
        <authorList>
            <person name="Lee J.J."/>
            <person name="Kang M.S."/>
            <person name="Kim G.S."/>
            <person name="Lee C.S."/>
            <person name="Lim S."/>
            <person name="Lee J."/>
            <person name="Roh S.H."/>
            <person name="Kang H."/>
            <person name="Ha J.M."/>
            <person name="Bae S."/>
            <person name="Jung H.Y."/>
            <person name="Kim M.K."/>
        </authorList>
    </citation>
    <scope>NUCLEOTIDE SEQUENCE [LARGE SCALE GENOMIC DNA]</scope>
    <source>
        <strain evidence="1 2">LCS9</strain>
    </source>
</reference>
<dbReference type="EMBL" id="CP011390">
    <property type="protein sequence ID" value="ANE49382.1"/>
    <property type="molecule type" value="Genomic_DNA"/>
</dbReference>
<dbReference type="Proteomes" id="UP000077177">
    <property type="component" value="Chromosome"/>
</dbReference>
<dbReference type="OrthoDB" id="594666at2"/>
<dbReference type="RefSeq" id="WP_066401469.1">
    <property type="nucleotide sequence ID" value="NZ_CP011390.1"/>
</dbReference>
<evidence type="ECO:0008006" key="3">
    <source>
        <dbReference type="Google" id="ProtNLM"/>
    </source>
</evidence>
<dbReference type="AlphaFoldDB" id="A0A172TQX2"/>
<evidence type="ECO:0000313" key="2">
    <source>
        <dbReference type="Proteomes" id="UP000077177"/>
    </source>
</evidence>
<name>A0A172TQX2_9BACT</name>
<dbReference type="KEGG" id="fla:SY85_01550"/>
<proteinExistence type="predicted"/>
<dbReference type="STRING" id="1492898.SY85_01550"/>
<sequence length="251" mass="28704">MANSLAQLAHSIFKKSIDDCSLDELSNFSKRYPYFGPAQFLYLKKLDPNSEEYQRQYQKAVLFYHDPVLFHQFIDEKAFQTPFNLEISEEQKVENEGPATPVTPNLTELKNAFKLPSLKDPMPSGAENIITFEPFHTVDYFASQGIKLSLEESSKDKFGKQLKSFTEWLKTMKRLPATQMNKIQGTAEKQVENMAAHSIQSSEIVTEAMAEVWVRQGNKAKAIEIYRKLSLLNPSKNSYFASKIELLNDSN</sequence>
<keyword evidence="2" id="KW-1185">Reference proteome</keyword>
<accession>A0A172TQX2</accession>
<reference evidence="2" key="1">
    <citation type="submission" date="2015-01" db="EMBL/GenBank/DDBJ databases">
        <title>Flavisolibacter sp./LCS9/ whole genome sequencing.</title>
        <authorList>
            <person name="Kim M.K."/>
            <person name="Srinivasan S."/>
            <person name="Lee J.-J."/>
        </authorList>
    </citation>
    <scope>NUCLEOTIDE SEQUENCE [LARGE SCALE GENOMIC DNA]</scope>
    <source>
        <strain evidence="2">LCS9</strain>
    </source>
</reference>
<evidence type="ECO:0000313" key="1">
    <source>
        <dbReference type="EMBL" id="ANE49382.1"/>
    </source>
</evidence>
<protein>
    <recommendedName>
        <fullName evidence="3">Tetratricopeptide repeat protein</fullName>
    </recommendedName>
</protein>
<organism evidence="1 2">
    <name type="scientific">Flavisolibacter tropicus</name>
    <dbReference type="NCBI Taxonomy" id="1492898"/>
    <lineage>
        <taxon>Bacteria</taxon>
        <taxon>Pseudomonadati</taxon>
        <taxon>Bacteroidota</taxon>
        <taxon>Chitinophagia</taxon>
        <taxon>Chitinophagales</taxon>
        <taxon>Chitinophagaceae</taxon>
        <taxon>Flavisolibacter</taxon>
    </lineage>
</organism>
<gene>
    <name evidence="1" type="ORF">SY85_01550</name>
</gene>